<accession>A0A0C2V9Y5</accession>
<keyword evidence="1" id="KW-0812">Transmembrane</keyword>
<keyword evidence="1" id="KW-0472">Membrane</keyword>
<keyword evidence="3" id="KW-1185">Reference proteome</keyword>
<dbReference type="Proteomes" id="UP000031938">
    <property type="component" value="Unassembled WGS sequence"/>
</dbReference>
<dbReference type="PATRIC" id="fig|889306.3.peg.2141"/>
<gene>
    <name evidence="2" type="ORF">KP78_21260</name>
</gene>
<dbReference type="EMBL" id="JXRP01000017">
    <property type="protein sequence ID" value="KIL45777.1"/>
    <property type="molecule type" value="Genomic_DNA"/>
</dbReference>
<evidence type="ECO:0000313" key="2">
    <source>
        <dbReference type="EMBL" id="KIL45777.1"/>
    </source>
</evidence>
<evidence type="ECO:0000256" key="1">
    <source>
        <dbReference type="SAM" id="Phobius"/>
    </source>
</evidence>
<keyword evidence="1" id="KW-1133">Transmembrane helix</keyword>
<evidence type="ECO:0000313" key="3">
    <source>
        <dbReference type="Proteomes" id="UP000031938"/>
    </source>
</evidence>
<reference evidence="2 3" key="1">
    <citation type="submission" date="2015-01" db="EMBL/GenBank/DDBJ databases">
        <title>Genome sequencing of Jeotgalibacillus soli.</title>
        <authorList>
            <person name="Goh K.M."/>
            <person name="Chan K.-G."/>
            <person name="Yaakop A.S."/>
            <person name="Ee R."/>
            <person name="Gan H.M."/>
            <person name="Chan C.S."/>
        </authorList>
    </citation>
    <scope>NUCLEOTIDE SEQUENCE [LARGE SCALE GENOMIC DNA]</scope>
    <source>
        <strain evidence="2 3">P9</strain>
    </source>
</reference>
<sequence>MAPHPYRGLIAFGTFFSSFALGILFVAAGNVYEHLMSDYEREYDDPRERLGSK</sequence>
<protein>
    <submittedName>
        <fullName evidence="2">Uncharacterized protein</fullName>
    </submittedName>
</protein>
<dbReference type="AlphaFoldDB" id="A0A0C2V9Y5"/>
<proteinExistence type="predicted"/>
<name>A0A0C2V9Y5_9BACL</name>
<feature type="transmembrane region" description="Helical" evidence="1">
    <location>
        <begin position="6"/>
        <end position="32"/>
    </location>
</feature>
<organism evidence="2 3">
    <name type="scientific">Jeotgalibacillus soli</name>
    <dbReference type="NCBI Taxonomy" id="889306"/>
    <lineage>
        <taxon>Bacteria</taxon>
        <taxon>Bacillati</taxon>
        <taxon>Bacillota</taxon>
        <taxon>Bacilli</taxon>
        <taxon>Bacillales</taxon>
        <taxon>Caryophanaceae</taxon>
        <taxon>Jeotgalibacillus</taxon>
    </lineage>
</organism>
<comment type="caution">
    <text evidence="2">The sequence shown here is derived from an EMBL/GenBank/DDBJ whole genome shotgun (WGS) entry which is preliminary data.</text>
</comment>